<protein>
    <recommendedName>
        <fullName evidence="2">Chromo domain-containing protein</fullName>
    </recommendedName>
</protein>
<evidence type="ECO:0000313" key="4">
    <source>
        <dbReference type="Proteomes" id="UP001489004"/>
    </source>
</evidence>
<comment type="caution">
    <text evidence="3">The sequence shown here is derived from an EMBL/GenBank/DDBJ whole genome shotgun (WGS) entry which is preliminary data.</text>
</comment>
<name>A0AAW1R8X3_9CHLO</name>
<dbReference type="Gene3D" id="2.40.50.40">
    <property type="match status" value="1"/>
</dbReference>
<feature type="region of interest" description="Disordered" evidence="1">
    <location>
        <begin position="177"/>
        <end position="196"/>
    </location>
</feature>
<dbReference type="CDD" id="cd00024">
    <property type="entry name" value="CD_CSD"/>
    <property type="match status" value="1"/>
</dbReference>
<feature type="domain" description="Chromo" evidence="2">
    <location>
        <begin position="125"/>
        <end position="184"/>
    </location>
</feature>
<feature type="region of interest" description="Disordered" evidence="1">
    <location>
        <begin position="66"/>
        <end position="86"/>
    </location>
</feature>
<evidence type="ECO:0000259" key="2">
    <source>
        <dbReference type="PROSITE" id="PS50013"/>
    </source>
</evidence>
<organism evidence="3 4">
    <name type="scientific">[Myrmecia] bisecta</name>
    <dbReference type="NCBI Taxonomy" id="41462"/>
    <lineage>
        <taxon>Eukaryota</taxon>
        <taxon>Viridiplantae</taxon>
        <taxon>Chlorophyta</taxon>
        <taxon>core chlorophytes</taxon>
        <taxon>Trebouxiophyceae</taxon>
        <taxon>Trebouxiales</taxon>
        <taxon>Trebouxiaceae</taxon>
        <taxon>Myrmecia</taxon>
    </lineage>
</organism>
<dbReference type="SUPFAM" id="SSF54160">
    <property type="entry name" value="Chromo domain-like"/>
    <property type="match status" value="1"/>
</dbReference>
<gene>
    <name evidence="3" type="ORF">WJX72_010585</name>
</gene>
<keyword evidence="4" id="KW-1185">Reference proteome</keyword>
<dbReference type="EMBL" id="JALJOR010000001">
    <property type="protein sequence ID" value="KAK9830251.1"/>
    <property type="molecule type" value="Genomic_DNA"/>
</dbReference>
<sequence>MLPTFSQSWARLSADSCCLRPAEGAAARQRGTTSCEPQNPPAECSENGDDLGATLRAIASTAMLLENSQSSEPPGGDSPTARSLMQYPDGRSYPSELCFRDGDRPLAEWSREKFDPKADWPVACILDERLVHQGRGRKRRVQYLVKWQGFELQPDDWLSQSALKNCRALTEWRAQQRHIRKEQQSSSHSATKPRVQ</sequence>
<dbReference type="InterPro" id="IPR000953">
    <property type="entry name" value="Chromo/chromo_shadow_dom"/>
</dbReference>
<dbReference type="Pfam" id="PF00385">
    <property type="entry name" value="Chromo"/>
    <property type="match status" value="1"/>
</dbReference>
<evidence type="ECO:0000256" key="1">
    <source>
        <dbReference type="SAM" id="MobiDB-lite"/>
    </source>
</evidence>
<reference evidence="3 4" key="1">
    <citation type="journal article" date="2024" name="Nat. Commun.">
        <title>Phylogenomics reveals the evolutionary origins of lichenization in chlorophyte algae.</title>
        <authorList>
            <person name="Puginier C."/>
            <person name="Libourel C."/>
            <person name="Otte J."/>
            <person name="Skaloud P."/>
            <person name="Haon M."/>
            <person name="Grisel S."/>
            <person name="Petersen M."/>
            <person name="Berrin J.G."/>
            <person name="Delaux P.M."/>
            <person name="Dal Grande F."/>
            <person name="Keller J."/>
        </authorList>
    </citation>
    <scope>NUCLEOTIDE SEQUENCE [LARGE SCALE GENOMIC DNA]</scope>
    <source>
        <strain evidence="3 4">SAG 2043</strain>
    </source>
</reference>
<dbReference type="InterPro" id="IPR016197">
    <property type="entry name" value="Chromo-like_dom_sf"/>
</dbReference>
<dbReference type="Proteomes" id="UP001489004">
    <property type="component" value="Unassembled WGS sequence"/>
</dbReference>
<accession>A0AAW1R8X3</accession>
<dbReference type="InterPro" id="IPR023780">
    <property type="entry name" value="Chromo_domain"/>
</dbReference>
<dbReference type="PROSITE" id="PS50013">
    <property type="entry name" value="CHROMO_2"/>
    <property type="match status" value="1"/>
</dbReference>
<dbReference type="AlphaFoldDB" id="A0AAW1R8X3"/>
<evidence type="ECO:0000313" key="3">
    <source>
        <dbReference type="EMBL" id="KAK9830251.1"/>
    </source>
</evidence>
<proteinExistence type="predicted"/>